<gene>
    <name evidence="5" type="ORF">Tsubulata_001897</name>
</gene>
<dbReference type="GO" id="GO:0003857">
    <property type="term" value="F:(3S)-3-hydroxyacyl-CoA dehydrogenase (NAD+) activity"/>
    <property type="evidence" value="ECO:0007669"/>
    <property type="project" value="TreeGrafter"/>
</dbReference>
<evidence type="ECO:0000313" key="5">
    <source>
        <dbReference type="EMBL" id="KAJ4823127.1"/>
    </source>
</evidence>
<dbReference type="GO" id="GO:0016853">
    <property type="term" value="F:isomerase activity"/>
    <property type="evidence" value="ECO:0007669"/>
    <property type="project" value="UniProtKB-KW"/>
</dbReference>
<keyword evidence="6" id="KW-1185">Reference proteome</keyword>
<accession>A0A9Q0J050</accession>
<dbReference type="PANTHER" id="PTHR23309">
    <property type="entry name" value="3-HYDROXYACYL-COA DEHYROGENASE"/>
    <property type="match status" value="1"/>
</dbReference>
<reference evidence="5" key="2">
    <citation type="journal article" date="2023" name="Plants (Basel)">
        <title>Annotation of the Turnera subulata (Passifloraceae) Draft Genome Reveals the S-Locus Evolved after the Divergence of Turneroideae from Passifloroideae in a Stepwise Manner.</title>
        <authorList>
            <person name="Henning P.M."/>
            <person name="Roalson E.H."/>
            <person name="Mir W."/>
            <person name="McCubbin A.G."/>
            <person name="Shore J.S."/>
        </authorList>
    </citation>
    <scope>NUCLEOTIDE SEQUENCE</scope>
    <source>
        <strain evidence="5">F60SS</strain>
    </source>
</reference>
<keyword evidence="3" id="KW-0511">Multifunctional enzyme</keyword>
<evidence type="ECO:0000256" key="1">
    <source>
        <dbReference type="ARBA" id="ARBA00023235"/>
    </source>
</evidence>
<evidence type="ECO:0000256" key="2">
    <source>
        <dbReference type="ARBA" id="ARBA00023239"/>
    </source>
</evidence>
<keyword evidence="2" id="KW-0456">Lyase</keyword>
<feature type="domain" description="3-hydroxyacyl-CoA dehydrogenase NAD binding" evidence="4">
    <location>
        <begin position="57"/>
        <end position="89"/>
    </location>
</feature>
<evidence type="ECO:0000313" key="6">
    <source>
        <dbReference type="Proteomes" id="UP001141552"/>
    </source>
</evidence>
<dbReference type="GO" id="GO:0006635">
    <property type="term" value="P:fatty acid beta-oxidation"/>
    <property type="evidence" value="ECO:0007669"/>
    <property type="project" value="TreeGrafter"/>
</dbReference>
<dbReference type="InterPro" id="IPR006176">
    <property type="entry name" value="3-OHacyl-CoA_DH_NAD-bd"/>
</dbReference>
<dbReference type="AlphaFoldDB" id="A0A9Q0J050"/>
<evidence type="ECO:0000256" key="3">
    <source>
        <dbReference type="ARBA" id="ARBA00023268"/>
    </source>
</evidence>
<dbReference type="Proteomes" id="UP001141552">
    <property type="component" value="Unassembled WGS sequence"/>
</dbReference>
<comment type="caution">
    <text evidence="5">The sequence shown here is derived from an EMBL/GenBank/DDBJ whole genome shotgun (WGS) entry which is preliminary data.</text>
</comment>
<dbReference type="SUPFAM" id="SSF51735">
    <property type="entry name" value="NAD(P)-binding Rossmann-fold domains"/>
    <property type="match status" value="1"/>
</dbReference>
<evidence type="ECO:0000259" key="4">
    <source>
        <dbReference type="Pfam" id="PF02737"/>
    </source>
</evidence>
<sequence>MASRVRKGTLSQEKFGRTISLLKGVLDYENFKDVDMVIEAVPESISLKQDIFSDLENPAHVMPLVEIVRTSKTSRQIDKAMTKFRMRMGPFRY</sequence>
<protein>
    <recommendedName>
        <fullName evidence="4">3-hydroxyacyl-CoA dehydrogenase NAD binding domain-containing protein</fullName>
    </recommendedName>
</protein>
<dbReference type="Pfam" id="PF02737">
    <property type="entry name" value="3HCDH_N"/>
    <property type="match status" value="2"/>
</dbReference>
<name>A0A9Q0J050_9ROSI</name>
<dbReference type="InterPro" id="IPR036291">
    <property type="entry name" value="NAD(P)-bd_dom_sf"/>
</dbReference>
<proteinExistence type="predicted"/>
<dbReference type="Gene3D" id="3.40.50.720">
    <property type="entry name" value="NAD(P)-binding Rossmann-like Domain"/>
    <property type="match status" value="1"/>
</dbReference>
<keyword evidence="1" id="KW-0413">Isomerase</keyword>
<dbReference type="GO" id="GO:0005777">
    <property type="term" value="C:peroxisome"/>
    <property type="evidence" value="ECO:0007669"/>
    <property type="project" value="TreeGrafter"/>
</dbReference>
<dbReference type="GO" id="GO:0070403">
    <property type="term" value="F:NAD+ binding"/>
    <property type="evidence" value="ECO:0007669"/>
    <property type="project" value="InterPro"/>
</dbReference>
<reference evidence="5" key="1">
    <citation type="submission" date="2022-02" db="EMBL/GenBank/DDBJ databases">
        <authorList>
            <person name="Henning P.M."/>
            <person name="McCubbin A.G."/>
            <person name="Shore J.S."/>
        </authorList>
    </citation>
    <scope>NUCLEOTIDE SEQUENCE</scope>
    <source>
        <strain evidence="5">F60SS</strain>
        <tissue evidence="5">Leaves</tissue>
    </source>
</reference>
<feature type="domain" description="3-hydroxyacyl-CoA dehydrogenase NAD binding" evidence="4">
    <location>
        <begin position="2"/>
        <end position="56"/>
    </location>
</feature>
<dbReference type="OrthoDB" id="1737359at2759"/>
<dbReference type="PANTHER" id="PTHR23309:SF9">
    <property type="entry name" value="PEROXISOMAL FATTY ACID BETA-OXIDATION MULTIFUNCTIONAL PROTEIN MFP2"/>
    <property type="match status" value="1"/>
</dbReference>
<organism evidence="5 6">
    <name type="scientific">Turnera subulata</name>
    <dbReference type="NCBI Taxonomy" id="218843"/>
    <lineage>
        <taxon>Eukaryota</taxon>
        <taxon>Viridiplantae</taxon>
        <taxon>Streptophyta</taxon>
        <taxon>Embryophyta</taxon>
        <taxon>Tracheophyta</taxon>
        <taxon>Spermatophyta</taxon>
        <taxon>Magnoliopsida</taxon>
        <taxon>eudicotyledons</taxon>
        <taxon>Gunneridae</taxon>
        <taxon>Pentapetalae</taxon>
        <taxon>rosids</taxon>
        <taxon>fabids</taxon>
        <taxon>Malpighiales</taxon>
        <taxon>Passifloraceae</taxon>
        <taxon>Turnera</taxon>
    </lineage>
</organism>
<dbReference type="GO" id="GO:0016829">
    <property type="term" value="F:lyase activity"/>
    <property type="evidence" value="ECO:0007669"/>
    <property type="project" value="UniProtKB-KW"/>
</dbReference>
<dbReference type="EMBL" id="JAKUCV010007516">
    <property type="protein sequence ID" value="KAJ4823127.1"/>
    <property type="molecule type" value="Genomic_DNA"/>
</dbReference>